<dbReference type="Pfam" id="PF01384">
    <property type="entry name" value="PHO4"/>
    <property type="match status" value="1"/>
</dbReference>
<evidence type="ECO:0000256" key="3">
    <source>
        <dbReference type="ARBA" id="ARBA00022448"/>
    </source>
</evidence>
<evidence type="ECO:0000256" key="2">
    <source>
        <dbReference type="ARBA" id="ARBA00009916"/>
    </source>
</evidence>
<keyword evidence="3" id="KW-0813">Transport</keyword>
<dbReference type="WBParaSite" id="PSU_v2.g6512.t1">
    <property type="protein sequence ID" value="PSU_v2.g6512.t1"/>
    <property type="gene ID" value="PSU_v2.g6512"/>
</dbReference>
<dbReference type="GO" id="GO:0005315">
    <property type="term" value="F:phosphate transmembrane transporter activity"/>
    <property type="evidence" value="ECO:0007669"/>
    <property type="project" value="InterPro"/>
</dbReference>
<evidence type="ECO:0000256" key="4">
    <source>
        <dbReference type="ARBA" id="ARBA00022592"/>
    </source>
</evidence>
<comment type="similarity">
    <text evidence="2">Belongs to the inorganic phosphate transporter (PiT) (TC 2.A.20) family.</text>
</comment>
<keyword evidence="6 8" id="KW-1133">Transmembrane helix</keyword>
<sequence>MVLDLIAFQNDVFWTIVVGFIIAFILAFAIGANDTANSFGTSVGSKVLTLHMAYILASIFESLGAALLGYKVTDTMRKGVIDLSVYQGKEHELMLGQLSVLTGCGAWLLIATAFKLPVSTTHSIVGSTIGYSLLLHGTQGIHWSKITNIFMSWILSPVLSGIVSILFYIFLSHAVLRRAHPLKCGLMLLPFLYFLCISVNIFAIVYDGTSYLGFDKWAGWQVLAASCGMGLVVAIVVQLFVSHRIKRWIIGNKNFFWNKMI</sequence>
<dbReference type="GO" id="GO:0035435">
    <property type="term" value="P:phosphate ion transmembrane transport"/>
    <property type="evidence" value="ECO:0007669"/>
    <property type="project" value="TreeGrafter"/>
</dbReference>
<protein>
    <submittedName>
        <fullName evidence="10">Phosphate transporter</fullName>
    </submittedName>
</protein>
<evidence type="ECO:0000256" key="1">
    <source>
        <dbReference type="ARBA" id="ARBA00004141"/>
    </source>
</evidence>
<feature type="transmembrane region" description="Helical" evidence="8">
    <location>
        <begin position="188"/>
        <end position="206"/>
    </location>
</feature>
<reference evidence="10" key="1">
    <citation type="submission" date="2022-11" db="UniProtKB">
        <authorList>
            <consortium name="WormBaseParasite"/>
        </authorList>
    </citation>
    <scope>IDENTIFICATION</scope>
</reference>
<organism evidence="9 10">
    <name type="scientific">Panagrolaimus superbus</name>
    <dbReference type="NCBI Taxonomy" id="310955"/>
    <lineage>
        <taxon>Eukaryota</taxon>
        <taxon>Metazoa</taxon>
        <taxon>Ecdysozoa</taxon>
        <taxon>Nematoda</taxon>
        <taxon>Chromadorea</taxon>
        <taxon>Rhabditida</taxon>
        <taxon>Tylenchina</taxon>
        <taxon>Panagrolaimomorpha</taxon>
        <taxon>Panagrolaimoidea</taxon>
        <taxon>Panagrolaimidae</taxon>
        <taxon>Panagrolaimus</taxon>
    </lineage>
</organism>
<dbReference type="PANTHER" id="PTHR11101">
    <property type="entry name" value="PHOSPHATE TRANSPORTER"/>
    <property type="match status" value="1"/>
</dbReference>
<feature type="transmembrane region" description="Helical" evidence="8">
    <location>
        <begin position="12"/>
        <end position="32"/>
    </location>
</feature>
<feature type="transmembrane region" description="Helical" evidence="8">
    <location>
        <begin position="218"/>
        <end position="241"/>
    </location>
</feature>
<accession>A0A914Z1B6</accession>
<keyword evidence="5 8" id="KW-0812">Transmembrane</keyword>
<name>A0A914Z1B6_9BILA</name>
<dbReference type="PANTHER" id="PTHR11101:SF80">
    <property type="entry name" value="PHOSPHATE TRANSPORTER"/>
    <property type="match status" value="1"/>
</dbReference>
<feature type="transmembrane region" description="Helical" evidence="8">
    <location>
        <begin position="153"/>
        <end position="176"/>
    </location>
</feature>
<proteinExistence type="inferred from homology"/>
<feature type="transmembrane region" description="Helical" evidence="8">
    <location>
        <begin position="93"/>
        <end position="114"/>
    </location>
</feature>
<comment type="subcellular location">
    <subcellularLocation>
        <location evidence="1">Membrane</location>
        <topology evidence="1">Multi-pass membrane protein</topology>
    </subcellularLocation>
</comment>
<keyword evidence="7 8" id="KW-0472">Membrane</keyword>
<dbReference type="InterPro" id="IPR001204">
    <property type="entry name" value="Phos_transporter"/>
</dbReference>
<evidence type="ECO:0000256" key="8">
    <source>
        <dbReference type="SAM" id="Phobius"/>
    </source>
</evidence>
<dbReference type="AlphaFoldDB" id="A0A914Z1B6"/>
<keyword evidence="9" id="KW-1185">Reference proteome</keyword>
<feature type="transmembrane region" description="Helical" evidence="8">
    <location>
        <begin position="52"/>
        <end position="72"/>
    </location>
</feature>
<dbReference type="Proteomes" id="UP000887577">
    <property type="component" value="Unplaced"/>
</dbReference>
<evidence type="ECO:0000256" key="5">
    <source>
        <dbReference type="ARBA" id="ARBA00022692"/>
    </source>
</evidence>
<dbReference type="GO" id="GO:0016020">
    <property type="term" value="C:membrane"/>
    <property type="evidence" value="ECO:0007669"/>
    <property type="project" value="UniProtKB-SubCell"/>
</dbReference>
<evidence type="ECO:0000313" key="9">
    <source>
        <dbReference type="Proteomes" id="UP000887577"/>
    </source>
</evidence>
<evidence type="ECO:0000256" key="7">
    <source>
        <dbReference type="ARBA" id="ARBA00023136"/>
    </source>
</evidence>
<keyword evidence="4" id="KW-0592">Phosphate transport</keyword>
<evidence type="ECO:0000256" key="6">
    <source>
        <dbReference type="ARBA" id="ARBA00022989"/>
    </source>
</evidence>
<evidence type="ECO:0000313" key="10">
    <source>
        <dbReference type="WBParaSite" id="PSU_v2.g6512.t1"/>
    </source>
</evidence>